<proteinExistence type="predicted"/>
<dbReference type="PANTHER" id="PTHR19847:SF7">
    <property type="entry name" value="DDB1- AND CUL4-ASSOCIATED FACTOR 11"/>
    <property type="match status" value="1"/>
</dbReference>
<accession>A0A5N6L2N0</accession>
<feature type="repeat" description="WD" evidence="1">
    <location>
        <begin position="145"/>
        <end position="178"/>
    </location>
</feature>
<dbReference type="InterPro" id="IPR051859">
    <property type="entry name" value="DCAF"/>
</dbReference>
<gene>
    <name evidence="2" type="ORF">FH972_025801</name>
</gene>
<dbReference type="AlphaFoldDB" id="A0A5N6L2N0"/>
<evidence type="ECO:0000313" key="3">
    <source>
        <dbReference type="Proteomes" id="UP000327013"/>
    </source>
</evidence>
<dbReference type="GO" id="GO:0080008">
    <property type="term" value="C:Cul4-RING E3 ubiquitin ligase complex"/>
    <property type="evidence" value="ECO:0007669"/>
    <property type="project" value="TreeGrafter"/>
</dbReference>
<reference evidence="2 3" key="1">
    <citation type="submission" date="2019-06" db="EMBL/GenBank/DDBJ databases">
        <title>A chromosomal-level reference genome of Carpinus fangiana (Coryloideae, Betulaceae).</title>
        <authorList>
            <person name="Yang X."/>
            <person name="Wang Z."/>
            <person name="Zhang L."/>
            <person name="Hao G."/>
            <person name="Liu J."/>
            <person name="Yang Y."/>
        </authorList>
    </citation>
    <scope>NUCLEOTIDE SEQUENCE [LARGE SCALE GENOMIC DNA]</scope>
    <source>
        <strain evidence="2">Cfa_2016G</strain>
        <tissue evidence="2">Leaf</tissue>
    </source>
</reference>
<dbReference type="Gene3D" id="2.130.10.10">
    <property type="entry name" value="YVTN repeat-like/Quinoprotein amine dehydrogenase"/>
    <property type="match status" value="2"/>
</dbReference>
<evidence type="ECO:0000313" key="2">
    <source>
        <dbReference type="EMBL" id="KAB8596092.1"/>
    </source>
</evidence>
<dbReference type="InterPro" id="IPR015943">
    <property type="entry name" value="WD40/YVTN_repeat-like_dom_sf"/>
</dbReference>
<dbReference type="PROSITE" id="PS50294">
    <property type="entry name" value="WD_REPEATS_REGION"/>
    <property type="match status" value="1"/>
</dbReference>
<dbReference type="Proteomes" id="UP000327013">
    <property type="component" value="Unassembled WGS sequence"/>
</dbReference>
<dbReference type="InterPro" id="IPR001680">
    <property type="entry name" value="WD40_rpt"/>
</dbReference>
<dbReference type="SUPFAM" id="SSF50978">
    <property type="entry name" value="WD40 repeat-like"/>
    <property type="match status" value="1"/>
</dbReference>
<organism evidence="2 3">
    <name type="scientific">Carpinus fangiana</name>
    <dbReference type="NCBI Taxonomy" id="176857"/>
    <lineage>
        <taxon>Eukaryota</taxon>
        <taxon>Viridiplantae</taxon>
        <taxon>Streptophyta</taxon>
        <taxon>Embryophyta</taxon>
        <taxon>Tracheophyta</taxon>
        <taxon>Spermatophyta</taxon>
        <taxon>Magnoliopsida</taxon>
        <taxon>eudicotyledons</taxon>
        <taxon>Gunneridae</taxon>
        <taxon>Pentapetalae</taxon>
        <taxon>rosids</taxon>
        <taxon>fabids</taxon>
        <taxon>Fagales</taxon>
        <taxon>Betulaceae</taxon>
        <taxon>Carpinus</taxon>
    </lineage>
</organism>
<dbReference type="OrthoDB" id="63070at2759"/>
<protein>
    <submittedName>
        <fullName evidence="2">Uncharacterized protein</fullName>
    </submittedName>
</protein>
<evidence type="ECO:0000256" key="1">
    <source>
        <dbReference type="PROSITE-ProRule" id="PRU00221"/>
    </source>
</evidence>
<dbReference type="GO" id="GO:0043161">
    <property type="term" value="P:proteasome-mediated ubiquitin-dependent protein catabolic process"/>
    <property type="evidence" value="ECO:0007669"/>
    <property type="project" value="TreeGrafter"/>
</dbReference>
<feature type="repeat" description="WD" evidence="1">
    <location>
        <begin position="191"/>
        <end position="225"/>
    </location>
</feature>
<keyword evidence="1" id="KW-0853">WD repeat</keyword>
<dbReference type="PROSITE" id="PS50082">
    <property type="entry name" value="WD_REPEATS_2"/>
    <property type="match status" value="2"/>
</dbReference>
<comment type="caution">
    <text evidence="2">The sequence shown here is derived from an EMBL/GenBank/DDBJ whole genome shotgun (WGS) entry which is preliminary data.</text>
</comment>
<sequence>MTSQLRHLHQYGRRCYSGQFSHDGKFYFSSCQDFNVRLYDTTDPLEWKQIKTLQYPYGQWTITDTSLSPDDQLIAYSSIRGIVCLGHTDPAIAVTPLDLQLGTPQRQFAVWAVKFTSDGRELVMGTSDNSVLAYDIESQRTTAQFIAHADDVNAICVDPLAPNMVYTGSDDTYIKVWDRRTMANGTPVGGFFGHLEGLTHLESQGDGLHLLSNGKDQCSKLWDIRAMLQPDQFDQLDKQDSTGFDYRFQQYRPQSARQYPDDNPVAVFKGHSILKTLIRCHFSPLGRAGKRLVYSGSEDGAVYIWTLDGDLLGKVDVNSDTEANWQSDQRDAAAVDHKRWRSCVRDASWHPQTDIIAGEFYRLLSPCHSTNHHGSFVLDGTRDDWWSMLSAYYLF</sequence>
<dbReference type="EMBL" id="VIBQ01000070">
    <property type="protein sequence ID" value="KAB8596092.1"/>
    <property type="molecule type" value="Genomic_DNA"/>
</dbReference>
<dbReference type="InterPro" id="IPR036322">
    <property type="entry name" value="WD40_repeat_dom_sf"/>
</dbReference>
<dbReference type="Pfam" id="PF00400">
    <property type="entry name" value="WD40"/>
    <property type="match status" value="3"/>
</dbReference>
<dbReference type="PANTHER" id="PTHR19847">
    <property type="entry name" value="DDB1- AND CUL4-ASSOCIATED FACTOR 11"/>
    <property type="match status" value="1"/>
</dbReference>
<keyword evidence="3" id="KW-1185">Reference proteome</keyword>
<name>A0A5N6L2N0_9ROSI</name>
<dbReference type="SMART" id="SM00320">
    <property type="entry name" value="WD40"/>
    <property type="match status" value="6"/>
</dbReference>